<dbReference type="STRING" id="32264.T1KY46"/>
<dbReference type="InterPro" id="IPR043141">
    <property type="entry name" value="Ribosomal_uL10-like_sf"/>
</dbReference>
<dbReference type="Proteomes" id="UP000015104">
    <property type="component" value="Unassembled WGS sequence"/>
</dbReference>
<dbReference type="eggNOG" id="KOG4241">
    <property type="taxonomic scope" value="Eukaryota"/>
</dbReference>
<evidence type="ECO:0000313" key="4">
    <source>
        <dbReference type="EnsemblMetazoa" id="tetur26g02430.1"/>
    </source>
</evidence>
<dbReference type="KEGG" id="tut:107368377"/>
<dbReference type="AlphaFoldDB" id="T1KY46"/>
<organism evidence="4 5">
    <name type="scientific">Tetranychus urticae</name>
    <name type="common">Two-spotted spider mite</name>
    <dbReference type="NCBI Taxonomy" id="32264"/>
    <lineage>
        <taxon>Eukaryota</taxon>
        <taxon>Metazoa</taxon>
        <taxon>Ecdysozoa</taxon>
        <taxon>Arthropoda</taxon>
        <taxon>Chelicerata</taxon>
        <taxon>Arachnida</taxon>
        <taxon>Acari</taxon>
        <taxon>Acariformes</taxon>
        <taxon>Trombidiformes</taxon>
        <taxon>Prostigmata</taxon>
        <taxon>Eleutherengona</taxon>
        <taxon>Raphignathae</taxon>
        <taxon>Tetranychoidea</taxon>
        <taxon>Tetranychidae</taxon>
        <taxon>Tetranychus</taxon>
    </lineage>
</organism>
<dbReference type="EMBL" id="CAEY01000699">
    <property type="status" value="NOT_ANNOTATED_CDS"/>
    <property type="molecule type" value="Genomic_DNA"/>
</dbReference>
<dbReference type="SUPFAM" id="SSF160369">
    <property type="entry name" value="Ribosomal protein L10-like"/>
    <property type="match status" value="1"/>
</dbReference>
<dbReference type="Gene3D" id="3.30.70.1730">
    <property type="match status" value="1"/>
</dbReference>
<dbReference type="PANTHER" id="PTHR11560">
    <property type="entry name" value="39S RIBOSOMAL PROTEIN L10, MITOCHONDRIAL"/>
    <property type="match status" value="1"/>
</dbReference>
<name>T1KY46_TETUR</name>
<gene>
    <name evidence="4" type="primary">107368377</name>
</gene>
<reference evidence="5" key="1">
    <citation type="submission" date="2011-08" db="EMBL/GenBank/DDBJ databases">
        <authorList>
            <person name="Rombauts S."/>
        </authorList>
    </citation>
    <scope>NUCLEOTIDE SEQUENCE</scope>
    <source>
        <strain evidence="5">London</strain>
    </source>
</reference>
<evidence type="ECO:0000256" key="2">
    <source>
        <dbReference type="ARBA" id="ARBA00035707"/>
    </source>
</evidence>
<dbReference type="OrthoDB" id="360689at2759"/>
<dbReference type="HOGENOM" id="CLU_073093_1_0_1"/>
<dbReference type="OMA" id="RENRMIA"/>
<sequence length="247" mass="27845">MSLIAKNLVSSGPRLSGAKLNFINCGNQIRTKKKLTLRSPQFPVYEKKLLLAACEPIMRRASEIPTSMQCTNVTKLEDEEPHPYIAVLADELKDFMNKSSFIGFYHLNSCADLDYRAARNTIINSGFAVRLYQNNIADLALKSTKYDPLLKFFSRSCKTVMVFGDNLNVKPLLKIEKTAPFLILMFGVYQDRVLRKDELIEISNLPNLSTLHAQLYHTLNTFGTSLTSTLDYHGNTLSNLLTRVSDA</sequence>
<evidence type="ECO:0000313" key="5">
    <source>
        <dbReference type="Proteomes" id="UP000015104"/>
    </source>
</evidence>
<dbReference type="EnsemblMetazoa" id="tetur26g02430.1">
    <property type="protein sequence ID" value="tetur26g02430.1"/>
    <property type="gene ID" value="tetur26g02430"/>
</dbReference>
<evidence type="ECO:0000256" key="1">
    <source>
        <dbReference type="ARBA" id="ARBA00008889"/>
    </source>
</evidence>
<reference evidence="4" key="2">
    <citation type="submission" date="2015-06" db="UniProtKB">
        <authorList>
            <consortium name="EnsemblMetazoa"/>
        </authorList>
    </citation>
    <scope>IDENTIFICATION</scope>
</reference>
<accession>T1KY46</accession>
<evidence type="ECO:0000256" key="3">
    <source>
        <dbReference type="ARBA" id="ARBA00035716"/>
    </source>
</evidence>
<protein>
    <recommendedName>
        <fullName evidence="2">Large ribosomal subunit protein uL10m</fullName>
    </recommendedName>
    <alternativeName>
        <fullName evidence="3">39S ribosomal protein L10, mitochondrial</fullName>
    </alternativeName>
</protein>
<keyword evidence="5" id="KW-1185">Reference proteome</keyword>
<comment type="similarity">
    <text evidence="1">Belongs to the universal ribosomal protein uL10 family.</text>
</comment>
<proteinExistence type="inferred from homology"/>
<dbReference type="InterPro" id="IPR047865">
    <property type="entry name" value="Ribosomal_uL10_bac_type"/>
</dbReference>